<sequence length="660" mass="75646">MEGDKTKESQHDASLQRMRMFLKRKENEDRLMQLQSKQQSRTNSERFTAKEQVTRQPRTSCSEKGDISSMETSRKLLFPTIPKTSPEFYRIKYLLQCALEEYDLNEFTAWKLPSPNVDNSVSDLLTLDSWILIDDIDTLSENPLELSTALAQNATPMCVGKLTLPQSTTMDGVYAVLFRIIVGHSYTIDSQSSDMILPDGYHSFHLTSKINSNNPNAVLSSQPLYSHRYILTHPNQIVPKCVVRCQLRARRSAHGASKCVLCEIESATVRCKSCNAVLCVKCDQSVHSANKVVRDHTRVSLPPNSSQPDPGQSLDAIKHFVFSQIEKGFSTVTIPCKEHSDTMMDFFCTICNTSLCVQCKMFGDHSAGENGTHRLVSVTNAYENELLESFRPDTLLDTFQESLHNRKEKLQVQQQHVLENHENVERQIRQQCQNALEALEQATTEKKMVLRSASLEVERQLDCIAWTEAFLNANRQRLNALHFIKLWEQHKKIRLEQRNGPILKESHESIVKSVQADSDLSGEISVIKKVDIDEPQRLDTKTATERTLMERYAIRQLVNDCCYKTIDTHMDMAVPEEKYNFSERGRRLMAEIRHEMLSSTVTELQHHELDHQQAFIQSLSEIQPLDPLFELDNLSEKQTSSQKRAREVWMELIQHEFGVA</sequence>
<evidence type="ECO:0000256" key="1">
    <source>
        <dbReference type="ARBA" id="ARBA00022723"/>
    </source>
</evidence>
<dbReference type="CDD" id="cd19821">
    <property type="entry name" value="Bbox1_BBX-like"/>
    <property type="match status" value="1"/>
</dbReference>
<dbReference type="InParanoid" id="A0A024GAQ3"/>
<evidence type="ECO:0000313" key="7">
    <source>
        <dbReference type="EMBL" id="CCI43635.1"/>
    </source>
</evidence>
<feature type="coiled-coil region" evidence="4">
    <location>
        <begin position="407"/>
        <end position="445"/>
    </location>
</feature>
<protein>
    <recommendedName>
        <fullName evidence="6">B box-type domain-containing protein</fullName>
    </recommendedName>
</protein>
<feature type="compositionally biased region" description="Polar residues" evidence="5">
    <location>
        <begin position="33"/>
        <end position="42"/>
    </location>
</feature>
<evidence type="ECO:0000259" key="6">
    <source>
        <dbReference type="PROSITE" id="PS50119"/>
    </source>
</evidence>
<evidence type="ECO:0000256" key="2">
    <source>
        <dbReference type="ARBA" id="ARBA00022833"/>
    </source>
</evidence>
<dbReference type="Pfam" id="PF00643">
    <property type="entry name" value="zf-B_box"/>
    <property type="match status" value="2"/>
</dbReference>
<keyword evidence="3" id="KW-0863">Zinc-finger</keyword>
<keyword evidence="1" id="KW-0479">Metal-binding</keyword>
<reference evidence="7 8" key="1">
    <citation type="submission" date="2012-05" db="EMBL/GenBank/DDBJ databases">
        <title>Recombination and specialization in a pathogen metapopulation.</title>
        <authorList>
            <person name="Gardiner A."/>
            <person name="Kemen E."/>
            <person name="Schultz-Larsen T."/>
            <person name="MacLean D."/>
            <person name="Van Oosterhout C."/>
            <person name="Jones J.D.G."/>
        </authorList>
    </citation>
    <scope>NUCLEOTIDE SEQUENCE [LARGE SCALE GENOMIC DNA]</scope>
    <source>
        <strain evidence="7 8">Ac Nc2</strain>
    </source>
</reference>
<comment type="caution">
    <text evidence="7">The sequence shown here is derived from an EMBL/GenBank/DDBJ whole genome shotgun (WGS) entry which is preliminary data.</text>
</comment>
<dbReference type="PROSITE" id="PS50119">
    <property type="entry name" value="ZF_BBOX"/>
    <property type="match status" value="2"/>
</dbReference>
<dbReference type="EMBL" id="CAIX01000052">
    <property type="protein sequence ID" value="CCI43635.1"/>
    <property type="molecule type" value="Genomic_DNA"/>
</dbReference>
<evidence type="ECO:0000256" key="4">
    <source>
        <dbReference type="SAM" id="Coils"/>
    </source>
</evidence>
<dbReference type="SMART" id="SM00336">
    <property type="entry name" value="BBOX"/>
    <property type="match status" value="2"/>
</dbReference>
<dbReference type="GO" id="GO:0061630">
    <property type="term" value="F:ubiquitin protein ligase activity"/>
    <property type="evidence" value="ECO:0007669"/>
    <property type="project" value="TreeGrafter"/>
</dbReference>
<dbReference type="AlphaFoldDB" id="A0A024GAQ3"/>
<feature type="domain" description="B box-type" evidence="6">
    <location>
        <begin position="254"/>
        <end position="301"/>
    </location>
</feature>
<keyword evidence="4" id="KW-0175">Coiled coil</keyword>
<dbReference type="Gene3D" id="3.30.160.60">
    <property type="entry name" value="Classic Zinc Finger"/>
    <property type="match status" value="1"/>
</dbReference>
<dbReference type="GO" id="GO:0008270">
    <property type="term" value="F:zinc ion binding"/>
    <property type="evidence" value="ECO:0007669"/>
    <property type="project" value="UniProtKB-KW"/>
</dbReference>
<dbReference type="PANTHER" id="PTHR25462">
    <property type="entry name" value="BONUS, ISOFORM C-RELATED"/>
    <property type="match status" value="1"/>
</dbReference>
<organism evidence="7 8">
    <name type="scientific">Albugo candida</name>
    <dbReference type="NCBI Taxonomy" id="65357"/>
    <lineage>
        <taxon>Eukaryota</taxon>
        <taxon>Sar</taxon>
        <taxon>Stramenopiles</taxon>
        <taxon>Oomycota</taxon>
        <taxon>Peronosporomycetes</taxon>
        <taxon>Albuginales</taxon>
        <taxon>Albuginaceae</taxon>
        <taxon>Albugo</taxon>
    </lineage>
</organism>
<dbReference type="STRING" id="65357.A0A024GAQ3"/>
<dbReference type="InterPro" id="IPR047153">
    <property type="entry name" value="TRIM45/56/19-like"/>
</dbReference>
<dbReference type="PANTHER" id="PTHR25462:SF296">
    <property type="entry name" value="MEIOTIC P26, ISOFORM F"/>
    <property type="match status" value="1"/>
</dbReference>
<feature type="domain" description="B box-type" evidence="6">
    <location>
        <begin position="331"/>
        <end position="378"/>
    </location>
</feature>
<feature type="compositionally biased region" description="Basic and acidic residues" evidence="5">
    <location>
        <begin position="43"/>
        <end position="53"/>
    </location>
</feature>
<dbReference type="SUPFAM" id="SSF57845">
    <property type="entry name" value="B-box zinc-binding domain"/>
    <property type="match status" value="1"/>
</dbReference>
<accession>A0A024GAQ3</accession>
<keyword evidence="8" id="KW-1185">Reference proteome</keyword>
<dbReference type="InterPro" id="IPR000315">
    <property type="entry name" value="Znf_B-box"/>
</dbReference>
<feature type="region of interest" description="Disordered" evidence="5">
    <location>
        <begin position="26"/>
        <end position="66"/>
    </location>
</feature>
<dbReference type="InterPro" id="IPR049808">
    <property type="entry name" value="CONSTANS-like_Bbox1"/>
</dbReference>
<name>A0A024GAQ3_9STRA</name>
<keyword evidence="2" id="KW-0862">Zinc</keyword>
<dbReference type="Proteomes" id="UP000053237">
    <property type="component" value="Unassembled WGS sequence"/>
</dbReference>
<evidence type="ECO:0000256" key="5">
    <source>
        <dbReference type="SAM" id="MobiDB-lite"/>
    </source>
</evidence>
<gene>
    <name evidence="7" type="ORF">BN9_044190</name>
</gene>
<evidence type="ECO:0000256" key="3">
    <source>
        <dbReference type="PROSITE-ProRule" id="PRU00024"/>
    </source>
</evidence>
<dbReference type="OrthoDB" id="153872at2759"/>
<proteinExistence type="predicted"/>
<evidence type="ECO:0000313" key="8">
    <source>
        <dbReference type="Proteomes" id="UP000053237"/>
    </source>
</evidence>